<organism evidence="2 3">
    <name type="scientific">Plantimonas leprariae</name>
    <dbReference type="NCBI Taxonomy" id="2615207"/>
    <lineage>
        <taxon>Bacteria</taxon>
        <taxon>Pseudomonadati</taxon>
        <taxon>Pseudomonadota</taxon>
        <taxon>Alphaproteobacteria</taxon>
        <taxon>Hyphomicrobiales</taxon>
        <taxon>Aurantimonadaceae</taxon>
        <taxon>Plantimonas</taxon>
    </lineage>
</organism>
<reference evidence="2 3" key="1">
    <citation type="submission" date="2019-09" db="EMBL/GenBank/DDBJ databases">
        <title>YIM 132180 draft genome.</title>
        <authorList>
            <person name="Zhang K."/>
        </authorList>
    </citation>
    <scope>NUCLEOTIDE SEQUENCE [LARGE SCALE GENOMIC DNA]</scope>
    <source>
        <strain evidence="2 3">YIM 132180</strain>
    </source>
</reference>
<evidence type="ECO:0000313" key="2">
    <source>
        <dbReference type="EMBL" id="KAB0681275.1"/>
    </source>
</evidence>
<comment type="caution">
    <text evidence="2">The sequence shown here is derived from an EMBL/GenBank/DDBJ whole genome shotgun (WGS) entry which is preliminary data.</text>
</comment>
<dbReference type="Pfam" id="PF14384">
    <property type="entry name" value="BrnA_antitoxin"/>
    <property type="match status" value="1"/>
</dbReference>
<dbReference type="InterPro" id="IPR025528">
    <property type="entry name" value="BrnA_antitoxin"/>
</dbReference>
<feature type="region of interest" description="Disordered" evidence="1">
    <location>
        <begin position="1"/>
        <end position="25"/>
    </location>
</feature>
<dbReference type="Proteomes" id="UP000432089">
    <property type="component" value="Unassembled WGS sequence"/>
</dbReference>
<protein>
    <submittedName>
        <fullName evidence="2">BrnA antitoxin family protein</fullName>
    </submittedName>
</protein>
<proteinExistence type="predicted"/>
<evidence type="ECO:0000256" key="1">
    <source>
        <dbReference type="SAM" id="MobiDB-lite"/>
    </source>
</evidence>
<sequence>MSRKPLTDADGEVRELTREDMGRMRPFAEMHPELAAAIDARRVPADPSPADSVSVRLDRVIVEHFKAGGAGWQARINEALKNAIRDQG</sequence>
<dbReference type="AlphaFoldDB" id="A0A7V7PRC5"/>
<keyword evidence="3" id="KW-1185">Reference proteome</keyword>
<gene>
    <name evidence="2" type="ORF">F6X38_05120</name>
</gene>
<dbReference type="EMBL" id="VZDO01000003">
    <property type="protein sequence ID" value="KAB0681275.1"/>
    <property type="molecule type" value="Genomic_DNA"/>
</dbReference>
<accession>A0A7V7PRC5</accession>
<name>A0A7V7PRC5_9HYPH</name>
<evidence type="ECO:0000313" key="3">
    <source>
        <dbReference type="Proteomes" id="UP000432089"/>
    </source>
</evidence>